<accession>A0A1M5AV01</accession>
<dbReference type="AlphaFoldDB" id="A0A1M5AV01"/>
<dbReference type="STRING" id="1302685.SAMN05444408_11535"/>
<protein>
    <submittedName>
        <fullName evidence="1">Uncharacterized protein</fullName>
    </submittedName>
</protein>
<dbReference type="Proteomes" id="UP000184236">
    <property type="component" value="Unassembled WGS sequence"/>
</dbReference>
<reference evidence="2" key="1">
    <citation type="submission" date="2016-11" db="EMBL/GenBank/DDBJ databases">
        <authorList>
            <person name="Varghese N."/>
            <person name="Submissions S."/>
        </authorList>
    </citation>
    <scope>NUCLEOTIDE SEQUENCE [LARGE SCALE GENOMIC DNA]</scope>
    <source>
        <strain evidence="2">DSM 26898</strain>
    </source>
</reference>
<evidence type="ECO:0000313" key="1">
    <source>
        <dbReference type="EMBL" id="SHF33907.1"/>
    </source>
</evidence>
<gene>
    <name evidence="1" type="ORF">SAMN05444408_11535</name>
</gene>
<keyword evidence="2" id="KW-1185">Reference proteome</keyword>
<evidence type="ECO:0000313" key="2">
    <source>
        <dbReference type="Proteomes" id="UP000184236"/>
    </source>
</evidence>
<dbReference type="RefSeq" id="WP_072885859.1">
    <property type="nucleotide sequence ID" value="NZ_FQVO01000015.1"/>
</dbReference>
<name>A0A1M5AV01_9FLAO</name>
<sequence>MKNIFLILLILEINIMMAQNSFKVLTKKEEQANYNLRDLKFYKMSSYNESIAHFIDENNLLVQPNVPAAENSLILSISDFDNNKFPLLPENDNPYYRYREFMSKEGFTMENMLKMLDELNFNYQPETFYTDAEKFVKTLSLDDKMKFFIPTLYFIGEDLHKLCPNAEWQFNTLNYFQPFSDVGLYYEKRNFSFYDLNLLLEEKFLNNKNISFKHIYQKVEKKLMKDKELWWDYGNVKGD</sequence>
<organism evidence="1 2">
    <name type="scientific">Chryseobacterium takakiae</name>
    <dbReference type="NCBI Taxonomy" id="1302685"/>
    <lineage>
        <taxon>Bacteria</taxon>
        <taxon>Pseudomonadati</taxon>
        <taxon>Bacteroidota</taxon>
        <taxon>Flavobacteriia</taxon>
        <taxon>Flavobacteriales</taxon>
        <taxon>Weeksellaceae</taxon>
        <taxon>Chryseobacterium group</taxon>
        <taxon>Chryseobacterium</taxon>
    </lineage>
</organism>
<dbReference type="EMBL" id="FQVO01000015">
    <property type="protein sequence ID" value="SHF33907.1"/>
    <property type="molecule type" value="Genomic_DNA"/>
</dbReference>
<dbReference type="OrthoDB" id="1258455at2"/>
<proteinExistence type="predicted"/>